<organism evidence="1 2">
    <name type="scientific">Kushneria phosphatilytica</name>
    <dbReference type="NCBI Taxonomy" id="657387"/>
    <lineage>
        <taxon>Bacteria</taxon>
        <taxon>Pseudomonadati</taxon>
        <taxon>Pseudomonadota</taxon>
        <taxon>Gammaproteobacteria</taxon>
        <taxon>Oceanospirillales</taxon>
        <taxon>Halomonadaceae</taxon>
        <taxon>Kushneria</taxon>
    </lineage>
</organism>
<evidence type="ECO:0000313" key="1">
    <source>
        <dbReference type="EMBL" id="QEL11418.1"/>
    </source>
</evidence>
<dbReference type="Pfam" id="PF05258">
    <property type="entry name" value="DciA"/>
    <property type="match status" value="1"/>
</dbReference>
<accession>A0A1S1NXC8</accession>
<dbReference type="AlphaFoldDB" id="A0A1S1NXC8"/>
<protein>
    <submittedName>
        <fullName evidence="1">DUF721 domain-containing protein</fullName>
    </submittedName>
</protein>
<sequence>MSIKAKAGRAQSAANLFSHRGSLAPLIRTAQLLAEAQQHLDAHLPEELQGHVAVGGYQDGRLTLMTDRAVWLTWLRFEQRRLLSLLQQIRGLETLQGLQLKVRPIRPLYQPVHQPRHLPAEAAEQLRLCASDTSDRNLRQALERLASHGEQDNDP</sequence>
<dbReference type="RefSeq" id="WP_070977757.1">
    <property type="nucleotide sequence ID" value="NZ_CP043420.1"/>
</dbReference>
<dbReference type="OrthoDB" id="5767011at2"/>
<keyword evidence="2" id="KW-1185">Reference proteome</keyword>
<name>A0A1S1NXC8_9GAMM</name>
<dbReference type="EMBL" id="CP043420">
    <property type="protein sequence ID" value="QEL11418.1"/>
    <property type="molecule type" value="Genomic_DNA"/>
</dbReference>
<reference evidence="1 2" key="1">
    <citation type="submission" date="2019-08" db="EMBL/GenBank/DDBJ databases">
        <title>Complete genome sequence of Kushneria sp. YCWA18, a halophilic phosphate-solubilizing bacterium isolated from Daqiao saltern in China.</title>
        <authorList>
            <person name="Du G.-X."/>
            <person name="Qu L.-Y."/>
        </authorList>
    </citation>
    <scope>NUCLEOTIDE SEQUENCE [LARGE SCALE GENOMIC DNA]</scope>
    <source>
        <strain evidence="1 2">YCWA18</strain>
    </source>
</reference>
<dbReference type="Proteomes" id="UP000322553">
    <property type="component" value="Chromosome"/>
</dbReference>
<dbReference type="InterPro" id="IPR007922">
    <property type="entry name" value="DciA-like"/>
</dbReference>
<proteinExistence type="predicted"/>
<dbReference type="STRING" id="657387.BH688_06145"/>
<evidence type="ECO:0000313" key="2">
    <source>
        <dbReference type="Proteomes" id="UP000322553"/>
    </source>
</evidence>
<gene>
    <name evidence="1" type="ORF">FY550_09885</name>
</gene>
<dbReference type="KEGG" id="kuy:FY550_09885"/>